<evidence type="ECO:0000313" key="2">
    <source>
        <dbReference type="Proteomes" id="UP000248329"/>
    </source>
</evidence>
<accession>A0AC61KYU1</accession>
<sequence>MKEIQIHTLFGAALLSGIAGILLIGHGISIGIVFFWLPFLSAANSVRGMAKYGLGTGNASIGYWGTAVGATSAFIASLCCGSTPLPLLYTATVVTISLVIGLATGVLADKVIRMKIPRIELNSAVIAVSTALITAGFLLIIGSNYCLYPFIYIIITLAVLHPYNASTGAGENQKRTLLLALVEACMTTLVIGIVAMLASGSAMPVSDDVAIVVVSVCGLVIAVVAWYRLVKSDIYDIRWTGYSPAEH</sequence>
<organism evidence="1 2">
    <name type="scientific">Candidatus Methanogaster sp</name>
    <dbReference type="NCBI Taxonomy" id="3386292"/>
    <lineage>
        <taxon>Archaea</taxon>
        <taxon>Methanobacteriati</taxon>
        <taxon>Methanobacteriota</taxon>
        <taxon>Stenosarchaea group</taxon>
        <taxon>Methanomicrobia</taxon>
        <taxon>Methanosarcinales</taxon>
        <taxon>ANME-2 cluster</taxon>
        <taxon>Candidatus Methanogasteraceae</taxon>
        <taxon>Candidatus Methanogaster</taxon>
    </lineage>
</organism>
<protein>
    <submittedName>
        <fullName evidence="1">Uncharacterized protein</fullName>
    </submittedName>
</protein>
<dbReference type="EMBL" id="PQXF01000060">
    <property type="protein sequence ID" value="PXF57443.1"/>
    <property type="molecule type" value="Genomic_DNA"/>
</dbReference>
<evidence type="ECO:0000313" key="1">
    <source>
        <dbReference type="EMBL" id="PXF57443.1"/>
    </source>
</evidence>
<comment type="caution">
    <text evidence="1">The sequence shown here is derived from an EMBL/GenBank/DDBJ whole genome shotgun (WGS) entry which is preliminary data.</text>
</comment>
<gene>
    <name evidence="1" type="ORF">C4B59_15255</name>
</gene>
<dbReference type="Proteomes" id="UP000248329">
    <property type="component" value="Unassembled WGS sequence"/>
</dbReference>
<proteinExistence type="predicted"/>
<reference evidence="1" key="1">
    <citation type="submission" date="2018-01" db="EMBL/GenBank/DDBJ databases">
        <authorList>
            <person name="Krukenberg V."/>
        </authorList>
    </citation>
    <scope>NUCLEOTIDE SEQUENCE</scope>
    <source>
        <strain evidence="1">E20ANME2</strain>
    </source>
</reference>
<name>A0AC61KYU1_9EURY</name>